<dbReference type="AlphaFoldDB" id="A0A1D2M2M3"/>
<feature type="region of interest" description="Disordered" evidence="1">
    <location>
        <begin position="79"/>
        <end position="101"/>
    </location>
</feature>
<evidence type="ECO:0000313" key="2">
    <source>
        <dbReference type="EMBL" id="ODM87219.1"/>
    </source>
</evidence>
<keyword evidence="3" id="KW-1185">Reference proteome</keyword>
<organism evidence="2 3">
    <name type="scientific">Orchesella cincta</name>
    <name type="common">Springtail</name>
    <name type="synonym">Podura cincta</name>
    <dbReference type="NCBI Taxonomy" id="48709"/>
    <lineage>
        <taxon>Eukaryota</taxon>
        <taxon>Metazoa</taxon>
        <taxon>Ecdysozoa</taxon>
        <taxon>Arthropoda</taxon>
        <taxon>Hexapoda</taxon>
        <taxon>Collembola</taxon>
        <taxon>Entomobryomorpha</taxon>
        <taxon>Entomobryoidea</taxon>
        <taxon>Orchesellidae</taxon>
        <taxon>Orchesellinae</taxon>
        <taxon>Orchesella</taxon>
    </lineage>
</organism>
<evidence type="ECO:0000256" key="1">
    <source>
        <dbReference type="SAM" id="MobiDB-lite"/>
    </source>
</evidence>
<dbReference type="PANTHER" id="PTHR47501:SF5">
    <property type="entry name" value="HAT C-TERMINAL DIMERISATION DOMAIN-CONTAINING PROTEIN"/>
    <property type="match status" value="1"/>
</dbReference>
<dbReference type="PANTHER" id="PTHR47501">
    <property type="entry name" value="TRANSPOSASE-RELATED"/>
    <property type="match status" value="1"/>
</dbReference>
<dbReference type="STRING" id="48709.A0A1D2M2M3"/>
<accession>A0A1D2M2M3</accession>
<dbReference type="SUPFAM" id="SSF53098">
    <property type="entry name" value="Ribonuclease H-like"/>
    <property type="match status" value="1"/>
</dbReference>
<proteinExistence type="predicted"/>
<gene>
    <name evidence="2" type="ORF">Ocin01_19463</name>
</gene>
<evidence type="ECO:0000313" key="3">
    <source>
        <dbReference type="Proteomes" id="UP000094527"/>
    </source>
</evidence>
<reference evidence="2 3" key="1">
    <citation type="journal article" date="2016" name="Genome Biol. Evol.">
        <title>Gene Family Evolution Reflects Adaptation to Soil Environmental Stressors in the Genome of the Collembolan Orchesella cincta.</title>
        <authorList>
            <person name="Faddeeva-Vakhrusheva A."/>
            <person name="Derks M.F."/>
            <person name="Anvar S.Y."/>
            <person name="Agamennone V."/>
            <person name="Suring W."/>
            <person name="Smit S."/>
            <person name="van Straalen N.M."/>
            <person name="Roelofs D."/>
        </authorList>
    </citation>
    <scope>NUCLEOTIDE SEQUENCE [LARGE SCALE GENOMIC DNA]</scope>
    <source>
        <tissue evidence="2">Mixed pool</tissue>
    </source>
</reference>
<dbReference type="OrthoDB" id="10057873at2759"/>
<comment type="caution">
    <text evidence="2">The sequence shown here is derived from an EMBL/GenBank/DDBJ whole genome shotgun (WGS) entry which is preliminary data.</text>
</comment>
<name>A0A1D2M2M3_ORCCI</name>
<dbReference type="InterPro" id="IPR012337">
    <property type="entry name" value="RNaseH-like_sf"/>
</dbReference>
<dbReference type="EMBL" id="LJIJ01005862">
    <property type="protein sequence ID" value="ODM87219.1"/>
    <property type="molecule type" value="Genomic_DNA"/>
</dbReference>
<dbReference type="Proteomes" id="UP000094527">
    <property type="component" value="Unassembled WGS sequence"/>
</dbReference>
<sequence>MKQRPPNPALKLQLTKPGGVQTTVKLPGIIDNRIYSLLSTGKTTNGVTSISANCLLCKGGRTIHGDTKSSGNFTKHLRAVHPTQHDEYKKRKSQPPTDETQPSMKKYVQYYQLRAEKLSERTISDCWSSHARAFLGVTCHWINQDFSRESRVLACTRFKGVHSYDRIAEQLISVMNMYGIQKEQVVAIVTDNGSNFCKAFKEFGIEFEHAASEAEKENGDENDFDVSEAEPEDNLSIDDPLEVDLHSVMEKGETVSLPPHVRCTSHSLSLVATKDGLDVKDKRLYNTAIGKFSRPVSLALDKLQGEFGVFMGSLVPTLIRVKAMITEVKEDSECCSKGYATAYLNGIEKRFGQIMKIDDKNPSDYVLAALKILCLSFDGLIKIYTLS</sequence>
<protein>
    <submittedName>
        <fullName evidence="2">Putative AC9 transposase</fullName>
    </submittedName>
</protein>